<accession>A0AA52EFV2</accession>
<dbReference type="AlphaFoldDB" id="A0AA52EFV2"/>
<sequence length="356" mass="38334">MTDHQWMIYGAYGYSAQLIIELAVNKGLRPIVAGRNQEKTQAIAEKFNLESRAFDLTNHTVIKENLTGVSTVIHCAGPFSATSAPMIEGCLLAKTNYFDITGEISVFEHAHSKEINDRAIAADITICPGIGFDVIPTDCIAKTLSEAMPDATHLEMAFASKASLSPGTAKTSIEGLAKGTLERINGRIQSVKAKVKTVPMSTGPQKVLQMSWGDVSTAYYTTGIPNIALYIGLPEKQINAAGKAAWFRWLFKMTFVQNYLKKKVEASVKGPDKTARDASSTHLWGKASNAKGQTIEAHLTTANGYTLTQIAPVMIIEHLCGASLAKGSQTPALLFGKNFVSTLDGCSEITLTSKDT</sequence>
<proteinExistence type="predicted"/>
<dbReference type="RefSeq" id="WP_310797589.1">
    <property type="nucleotide sequence ID" value="NZ_CP123872.1"/>
</dbReference>
<evidence type="ECO:0000313" key="3">
    <source>
        <dbReference type="Proteomes" id="UP001268683"/>
    </source>
</evidence>
<feature type="domain" description="Saccharopine dehydrogenase NADP binding" evidence="1">
    <location>
        <begin position="7"/>
        <end position="120"/>
    </location>
</feature>
<name>A0AA52EFV2_9PROT</name>
<dbReference type="PANTHER" id="PTHR43781">
    <property type="entry name" value="SACCHAROPINE DEHYDROGENASE"/>
    <property type="match status" value="1"/>
</dbReference>
<evidence type="ECO:0000259" key="1">
    <source>
        <dbReference type="Pfam" id="PF03435"/>
    </source>
</evidence>
<dbReference type="Gene3D" id="3.40.50.720">
    <property type="entry name" value="NAD(P)-binding Rossmann-like Domain"/>
    <property type="match status" value="1"/>
</dbReference>
<dbReference type="EMBL" id="CP123872">
    <property type="protein sequence ID" value="WND01759.1"/>
    <property type="molecule type" value="Genomic_DNA"/>
</dbReference>
<dbReference type="KEGG" id="tmk:QGN29_09355"/>
<dbReference type="InterPro" id="IPR036291">
    <property type="entry name" value="NAD(P)-bd_dom_sf"/>
</dbReference>
<dbReference type="InterPro" id="IPR005097">
    <property type="entry name" value="Sacchrp_dh_NADP-bd"/>
</dbReference>
<reference evidence="2" key="1">
    <citation type="submission" date="2023-04" db="EMBL/GenBank/DDBJ databases">
        <title>Complete genome sequence of Temperatibacter marinus.</title>
        <authorList>
            <person name="Rong J.-C."/>
            <person name="Yi M.-L."/>
            <person name="Zhao Q."/>
        </authorList>
    </citation>
    <scope>NUCLEOTIDE SEQUENCE</scope>
    <source>
        <strain evidence="2">NBRC 110045</strain>
    </source>
</reference>
<dbReference type="Proteomes" id="UP001268683">
    <property type="component" value="Chromosome"/>
</dbReference>
<gene>
    <name evidence="2" type="ORF">QGN29_09355</name>
</gene>
<evidence type="ECO:0000313" key="2">
    <source>
        <dbReference type="EMBL" id="WND01759.1"/>
    </source>
</evidence>
<dbReference type="Pfam" id="PF03435">
    <property type="entry name" value="Sacchrp_dh_NADP"/>
    <property type="match status" value="1"/>
</dbReference>
<dbReference type="PANTHER" id="PTHR43781:SF1">
    <property type="entry name" value="SACCHAROPINE DEHYDROGENASE"/>
    <property type="match status" value="1"/>
</dbReference>
<dbReference type="SUPFAM" id="SSF51735">
    <property type="entry name" value="NAD(P)-binding Rossmann-fold domains"/>
    <property type="match status" value="1"/>
</dbReference>
<organism evidence="2 3">
    <name type="scientific">Temperatibacter marinus</name>
    <dbReference type="NCBI Taxonomy" id="1456591"/>
    <lineage>
        <taxon>Bacteria</taxon>
        <taxon>Pseudomonadati</taxon>
        <taxon>Pseudomonadota</taxon>
        <taxon>Alphaproteobacteria</taxon>
        <taxon>Kordiimonadales</taxon>
        <taxon>Temperatibacteraceae</taxon>
        <taxon>Temperatibacter</taxon>
    </lineage>
</organism>
<protein>
    <submittedName>
        <fullName evidence="2">Saccharopine dehydrogenase NADP-binding domain-containing protein</fullName>
    </submittedName>
</protein>
<keyword evidence="3" id="KW-1185">Reference proteome</keyword>